<dbReference type="GO" id="GO:0006412">
    <property type="term" value="P:translation"/>
    <property type="evidence" value="ECO:0007669"/>
    <property type="project" value="InterPro"/>
</dbReference>
<dbReference type="STRING" id="97359.A0A550CH24"/>
<keyword evidence="6" id="KW-1185">Reference proteome</keyword>
<dbReference type="InterPro" id="IPR037229">
    <property type="entry name" value="Ribosomal_bL35_sf"/>
</dbReference>
<accession>A0A550CH24</accession>
<dbReference type="Proteomes" id="UP000320762">
    <property type="component" value="Unassembled WGS sequence"/>
</dbReference>
<dbReference type="InterPro" id="IPR001706">
    <property type="entry name" value="Ribosomal_bL35"/>
</dbReference>
<keyword evidence="3" id="KW-0687">Ribonucleoprotein</keyword>
<dbReference type="AlphaFoldDB" id="A0A550CH24"/>
<dbReference type="SUPFAM" id="SSF143034">
    <property type="entry name" value="L35p-like"/>
    <property type="match status" value="1"/>
</dbReference>
<organism evidence="5 6">
    <name type="scientific">Schizophyllum amplum</name>
    <dbReference type="NCBI Taxonomy" id="97359"/>
    <lineage>
        <taxon>Eukaryota</taxon>
        <taxon>Fungi</taxon>
        <taxon>Dikarya</taxon>
        <taxon>Basidiomycota</taxon>
        <taxon>Agaricomycotina</taxon>
        <taxon>Agaricomycetes</taxon>
        <taxon>Agaricomycetidae</taxon>
        <taxon>Agaricales</taxon>
        <taxon>Schizophyllaceae</taxon>
        <taxon>Schizophyllum</taxon>
    </lineage>
</organism>
<evidence type="ECO:0000256" key="1">
    <source>
        <dbReference type="ARBA" id="ARBA00006598"/>
    </source>
</evidence>
<keyword evidence="2" id="KW-0689">Ribosomal protein</keyword>
<dbReference type="GO" id="GO:0003735">
    <property type="term" value="F:structural constituent of ribosome"/>
    <property type="evidence" value="ECO:0007669"/>
    <property type="project" value="InterPro"/>
</dbReference>
<dbReference type="PANTHER" id="PTHR33343">
    <property type="entry name" value="54S RIBOSOMAL PROTEIN BL35M"/>
    <property type="match status" value="1"/>
</dbReference>
<evidence type="ECO:0000313" key="6">
    <source>
        <dbReference type="Proteomes" id="UP000320762"/>
    </source>
</evidence>
<comment type="caution">
    <text evidence="5">The sequence shown here is derived from an EMBL/GenBank/DDBJ whole genome shotgun (WGS) entry which is preliminary data.</text>
</comment>
<evidence type="ECO:0000256" key="4">
    <source>
        <dbReference type="ARBA" id="ARBA00072523"/>
    </source>
</evidence>
<dbReference type="InterPro" id="IPR021137">
    <property type="entry name" value="Ribosomal_bL35-like"/>
</dbReference>
<dbReference type="OrthoDB" id="162638at2759"/>
<dbReference type="GO" id="GO:0015934">
    <property type="term" value="C:large ribosomal subunit"/>
    <property type="evidence" value="ECO:0007669"/>
    <property type="project" value="TreeGrafter"/>
</dbReference>
<dbReference type="PANTHER" id="PTHR33343:SF1">
    <property type="entry name" value="LARGE RIBOSOMAL SUBUNIT PROTEIN BL35M"/>
    <property type="match status" value="1"/>
</dbReference>
<dbReference type="Pfam" id="PF01632">
    <property type="entry name" value="Ribosomal_L35p"/>
    <property type="match status" value="1"/>
</dbReference>
<evidence type="ECO:0000313" key="5">
    <source>
        <dbReference type="EMBL" id="TRM64105.1"/>
    </source>
</evidence>
<reference evidence="5 6" key="1">
    <citation type="journal article" date="2019" name="New Phytol.">
        <title>Comparative genomics reveals unique wood-decay strategies and fruiting body development in the Schizophyllaceae.</title>
        <authorList>
            <person name="Almasi E."/>
            <person name="Sahu N."/>
            <person name="Krizsan K."/>
            <person name="Balint B."/>
            <person name="Kovacs G.M."/>
            <person name="Kiss B."/>
            <person name="Cseklye J."/>
            <person name="Drula E."/>
            <person name="Henrissat B."/>
            <person name="Nagy I."/>
            <person name="Chovatia M."/>
            <person name="Adam C."/>
            <person name="LaButti K."/>
            <person name="Lipzen A."/>
            <person name="Riley R."/>
            <person name="Grigoriev I.V."/>
            <person name="Nagy L.G."/>
        </authorList>
    </citation>
    <scope>NUCLEOTIDE SEQUENCE [LARGE SCALE GENOMIC DNA]</scope>
    <source>
        <strain evidence="5 6">NL-1724</strain>
    </source>
</reference>
<dbReference type="FunFam" id="4.10.410.60:FF:000001">
    <property type="entry name" value="50S ribosomal protein L35"/>
    <property type="match status" value="1"/>
</dbReference>
<dbReference type="Gene3D" id="4.10.410.60">
    <property type="match status" value="1"/>
</dbReference>
<evidence type="ECO:0000256" key="2">
    <source>
        <dbReference type="ARBA" id="ARBA00022980"/>
    </source>
</evidence>
<gene>
    <name evidence="5" type="ORF">BD626DRAFT_547823</name>
</gene>
<evidence type="ECO:0000256" key="3">
    <source>
        <dbReference type="ARBA" id="ARBA00023274"/>
    </source>
</evidence>
<comment type="similarity">
    <text evidence="1">Belongs to the bacterial ribosomal protein bL35 family.</text>
</comment>
<proteinExistence type="inferred from homology"/>
<name>A0A550CH24_9AGAR</name>
<dbReference type="NCBIfam" id="TIGR00001">
    <property type="entry name" value="rpmI_bact"/>
    <property type="match status" value="1"/>
</dbReference>
<sequence>MKTHQGAKKRWSSLPSGKFKRAHAFHCHLNTNKTPAQKNRLGKTAYSTHAQTVKLQKKLLPYGTH</sequence>
<protein>
    <recommendedName>
        <fullName evidence="4">Large ribosomal subunit protein bL35c</fullName>
    </recommendedName>
</protein>
<dbReference type="EMBL" id="VDMD01000008">
    <property type="protein sequence ID" value="TRM64105.1"/>
    <property type="molecule type" value="Genomic_DNA"/>
</dbReference>